<protein>
    <submittedName>
        <fullName evidence="2">Uncharacterized protein</fullName>
    </submittedName>
</protein>
<proteinExistence type="predicted"/>
<name>A0A7K1TCT2_9BACT</name>
<gene>
    <name evidence="2" type="ORF">GO988_07595</name>
</gene>
<evidence type="ECO:0000256" key="1">
    <source>
        <dbReference type="SAM" id="SignalP"/>
    </source>
</evidence>
<accession>A0A7K1TCT2</accession>
<keyword evidence="3" id="KW-1185">Reference proteome</keyword>
<dbReference type="EMBL" id="WQKZ01000002">
    <property type="protein sequence ID" value="MVN76185.1"/>
    <property type="molecule type" value="Genomic_DNA"/>
</dbReference>
<dbReference type="Proteomes" id="UP000441336">
    <property type="component" value="Unassembled WGS sequence"/>
</dbReference>
<reference evidence="2 3" key="1">
    <citation type="submission" date="2019-12" db="EMBL/GenBank/DDBJ databases">
        <title>Hymenobacter sp. HMF4947 Genome sequencing and assembly.</title>
        <authorList>
            <person name="Kang H."/>
            <person name="Cha I."/>
            <person name="Kim H."/>
            <person name="Joh K."/>
        </authorList>
    </citation>
    <scope>NUCLEOTIDE SEQUENCE [LARGE SCALE GENOMIC DNA]</scope>
    <source>
        <strain evidence="2 3">HMF4947</strain>
    </source>
</reference>
<dbReference type="AlphaFoldDB" id="A0A7K1TCT2"/>
<evidence type="ECO:0000313" key="3">
    <source>
        <dbReference type="Proteomes" id="UP000441336"/>
    </source>
</evidence>
<comment type="caution">
    <text evidence="2">The sequence shown here is derived from an EMBL/GenBank/DDBJ whole genome shotgun (WGS) entry which is preliminary data.</text>
</comment>
<feature type="signal peptide" evidence="1">
    <location>
        <begin position="1"/>
        <end position="20"/>
    </location>
</feature>
<evidence type="ECO:0000313" key="2">
    <source>
        <dbReference type="EMBL" id="MVN76185.1"/>
    </source>
</evidence>
<sequence>MRLFLLSVGCWMVIAGSAWAQQPALPGAPQPTTLPTSALIGPGTEVIGQTYSVELRSGTSFLGTLRAATSLDLTFDTKDLGVVTVQRANLRQLVPISAEQARRGYDDVGNGTRLFFAPTARNLRRGEGYVQDIDVYLVGANYGITNNISVGVLVPIIPGLGLNVFAVTPKVSVPVTEKFSVGAGLLYANAFGYGAGIGYGVATYGTADTNLTAGLGYAFARGETSSTPVVVLGGAVRVSRRFFLIDETYIVGQGIGGLLGARVAAARASGSLGLLYATDLGGIYPAYLEFAYRFGKVVPKR</sequence>
<organism evidence="2 3">
    <name type="scientific">Hymenobacter ginkgonis</name>
    <dbReference type="NCBI Taxonomy" id="2682976"/>
    <lineage>
        <taxon>Bacteria</taxon>
        <taxon>Pseudomonadati</taxon>
        <taxon>Bacteroidota</taxon>
        <taxon>Cytophagia</taxon>
        <taxon>Cytophagales</taxon>
        <taxon>Hymenobacteraceae</taxon>
        <taxon>Hymenobacter</taxon>
    </lineage>
</organism>
<feature type="chain" id="PRO_5029455328" evidence="1">
    <location>
        <begin position="21"/>
        <end position="301"/>
    </location>
</feature>
<keyword evidence="1" id="KW-0732">Signal</keyword>
<dbReference type="RefSeq" id="WP_157563819.1">
    <property type="nucleotide sequence ID" value="NZ_WQKZ01000002.1"/>
</dbReference>